<comment type="caution">
    <text evidence="1">The sequence shown here is derived from an EMBL/GenBank/DDBJ whole genome shotgun (WGS) entry which is preliminary data.</text>
</comment>
<dbReference type="RefSeq" id="WP_114646354.1">
    <property type="nucleotide sequence ID" value="NZ_QQNH01000017.1"/>
</dbReference>
<dbReference type="AlphaFoldDB" id="A0A369W120"/>
<accession>A0A369W120</accession>
<dbReference type="EMBL" id="QQNH01000017">
    <property type="protein sequence ID" value="RDE08376.1"/>
    <property type="molecule type" value="Genomic_DNA"/>
</dbReference>
<evidence type="ECO:0000313" key="2">
    <source>
        <dbReference type="Proteomes" id="UP000253759"/>
    </source>
</evidence>
<reference evidence="2" key="1">
    <citation type="submission" date="2018-07" db="EMBL/GenBank/DDBJ databases">
        <authorList>
            <person name="Liu B.-T."/>
            <person name="Du Z."/>
        </authorList>
    </citation>
    <scope>NUCLEOTIDE SEQUENCE [LARGE SCALE GENOMIC DNA]</scope>
    <source>
        <strain evidence="2">XYN52</strain>
    </source>
</reference>
<dbReference type="Proteomes" id="UP000253759">
    <property type="component" value="Unassembled WGS sequence"/>
</dbReference>
<gene>
    <name evidence="1" type="ORF">DVH29_11640</name>
</gene>
<organism evidence="1 2">
    <name type="scientific">Pelagibacterium lacus</name>
    <dbReference type="NCBI Taxonomy" id="2282655"/>
    <lineage>
        <taxon>Bacteria</taxon>
        <taxon>Pseudomonadati</taxon>
        <taxon>Pseudomonadota</taxon>
        <taxon>Alphaproteobacteria</taxon>
        <taxon>Hyphomicrobiales</taxon>
        <taxon>Devosiaceae</taxon>
        <taxon>Pelagibacterium</taxon>
    </lineage>
</organism>
<protein>
    <submittedName>
        <fullName evidence="1">Uncharacterized protein</fullName>
    </submittedName>
</protein>
<proteinExistence type="predicted"/>
<keyword evidence="2" id="KW-1185">Reference proteome</keyword>
<name>A0A369W120_9HYPH</name>
<sequence>MTQEITEFVVIAPASMGKAAEYAAPRIIERLRRSFPGYLFHLEPYGPLAEEEEFVVLPMMGTIGEGVAPLAAGETLMDRYPPKWLLEAMQEMLREFELTPGLH</sequence>
<dbReference type="OrthoDB" id="8370155at2"/>
<evidence type="ECO:0000313" key="1">
    <source>
        <dbReference type="EMBL" id="RDE08376.1"/>
    </source>
</evidence>